<feature type="region of interest" description="Disordered" evidence="1">
    <location>
        <begin position="53"/>
        <end position="77"/>
    </location>
</feature>
<dbReference type="AlphaFoldDB" id="A0A4Q0Q677"/>
<name>A0A4Q0Q677_9BRAD</name>
<feature type="region of interest" description="Disordered" evidence="1">
    <location>
        <begin position="21"/>
        <end position="40"/>
    </location>
</feature>
<sequence length="77" mass="8000">MRAQRSNPESFRGGSLDCFVARAPRNDGEGPEAIAGSGEDATFAGHDCGCIGLTPRSSAPGFPPPATSRRPGRRRSA</sequence>
<evidence type="ECO:0000256" key="1">
    <source>
        <dbReference type="SAM" id="MobiDB-lite"/>
    </source>
</evidence>
<dbReference type="Proteomes" id="UP000290174">
    <property type="component" value="Unassembled WGS sequence"/>
</dbReference>
<reference evidence="2 3" key="1">
    <citation type="submission" date="2018-11" db="EMBL/GenBank/DDBJ databases">
        <title>Bradyrhizobium sp. nov., isolated from effective nodules of peanut in China.</title>
        <authorList>
            <person name="Li Y."/>
        </authorList>
    </citation>
    <scope>NUCLEOTIDE SEQUENCE [LARGE SCALE GENOMIC DNA]</scope>
    <source>
        <strain evidence="2 3">CCBAU 51770</strain>
    </source>
</reference>
<evidence type="ECO:0000313" key="3">
    <source>
        <dbReference type="Proteomes" id="UP000290174"/>
    </source>
</evidence>
<gene>
    <name evidence="2" type="ORF">EAS61_38410</name>
</gene>
<proteinExistence type="predicted"/>
<evidence type="ECO:0000313" key="2">
    <source>
        <dbReference type="EMBL" id="RXG84655.1"/>
    </source>
</evidence>
<protein>
    <submittedName>
        <fullName evidence="2">Uncharacterized protein</fullName>
    </submittedName>
</protein>
<dbReference type="EMBL" id="RKMK01000069">
    <property type="protein sequence ID" value="RXG84655.1"/>
    <property type="molecule type" value="Genomic_DNA"/>
</dbReference>
<accession>A0A4Q0Q677</accession>
<comment type="caution">
    <text evidence="2">The sequence shown here is derived from an EMBL/GenBank/DDBJ whole genome shotgun (WGS) entry which is preliminary data.</text>
</comment>
<organism evidence="2 3">
    <name type="scientific">Bradyrhizobium zhanjiangense</name>
    <dbReference type="NCBI Taxonomy" id="1325107"/>
    <lineage>
        <taxon>Bacteria</taxon>
        <taxon>Pseudomonadati</taxon>
        <taxon>Pseudomonadota</taxon>
        <taxon>Alphaproteobacteria</taxon>
        <taxon>Hyphomicrobiales</taxon>
        <taxon>Nitrobacteraceae</taxon>
        <taxon>Bradyrhizobium</taxon>
    </lineage>
</organism>